<feature type="signal peptide" evidence="1">
    <location>
        <begin position="1"/>
        <end position="19"/>
    </location>
</feature>
<dbReference type="PANTHER" id="PTHR34406:SF1">
    <property type="entry name" value="PROTEIN YCEI"/>
    <property type="match status" value="1"/>
</dbReference>
<evidence type="ECO:0000313" key="3">
    <source>
        <dbReference type="EMBL" id="MCM8570337.1"/>
    </source>
</evidence>
<name>A0ABT0Z3P8_9FLAO</name>
<keyword evidence="1" id="KW-0732">Signal</keyword>
<comment type="caution">
    <text evidence="3">The sequence shown here is derived from an EMBL/GenBank/DDBJ whole genome shotgun (WGS) entry which is preliminary data.</text>
</comment>
<organism evidence="3 4">
    <name type="scientific">Gramella jeungdoensis</name>
    <dbReference type="NCBI Taxonomy" id="708091"/>
    <lineage>
        <taxon>Bacteria</taxon>
        <taxon>Pseudomonadati</taxon>
        <taxon>Bacteroidota</taxon>
        <taxon>Flavobacteriia</taxon>
        <taxon>Flavobacteriales</taxon>
        <taxon>Flavobacteriaceae</taxon>
        <taxon>Christiangramia</taxon>
    </lineage>
</organism>
<dbReference type="SUPFAM" id="SSF101874">
    <property type="entry name" value="YceI-like"/>
    <property type="match status" value="1"/>
</dbReference>
<evidence type="ECO:0000256" key="1">
    <source>
        <dbReference type="SAM" id="SignalP"/>
    </source>
</evidence>
<keyword evidence="4" id="KW-1185">Reference proteome</keyword>
<feature type="chain" id="PRO_5047059250" evidence="1">
    <location>
        <begin position="20"/>
        <end position="189"/>
    </location>
</feature>
<evidence type="ECO:0000259" key="2">
    <source>
        <dbReference type="SMART" id="SM00867"/>
    </source>
</evidence>
<dbReference type="Gene3D" id="2.40.128.110">
    <property type="entry name" value="Lipid/polyisoprenoid-binding, YceI-like"/>
    <property type="match status" value="1"/>
</dbReference>
<dbReference type="SMART" id="SM00867">
    <property type="entry name" value="YceI"/>
    <property type="match status" value="1"/>
</dbReference>
<gene>
    <name evidence="3" type="ORF">NE848_13170</name>
</gene>
<dbReference type="Pfam" id="PF04264">
    <property type="entry name" value="YceI"/>
    <property type="match status" value="1"/>
</dbReference>
<protein>
    <submittedName>
        <fullName evidence="3">YceI family protein</fullName>
    </submittedName>
</protein>
<dbReference type="EMBL" id="JAMSCK010000004">
    <property type="protein sequence ID" value="MCM8570337.1"/>
    <property type="molecule type" value="Genomic_DNA"/>
</dbReference>
<dbReference type="RefSeq" id="WP_252114335.1">
    <property type="nucleotide sequence ID" value="NZ_JAMSCK010000004.1"/>
</dbReference>
<sequence>MKKLGILLIMVTFAINVQAQTKWKVDPFHSSLNFTIEHSGISMVNGKFTNYSGTLTTEEEELSDAKFKFTVHVESINTNVEKRDQHLRSADFFEVEKYPEMSFKSNEIIKTGKLDHYLLFGDLTIKGITKEVVFDLYYGGKVKTDQGEKLGLKAETTINRLDYNIDYDPTGAGIAKDVNIVAHLQFVKQ</sequence>
<dbReference type="InterPro" id="IPR007372">
    <property type="entry name" value="Lipid/polyisoprenoid-bd_YceI"/>
</dbReference>
<dbReference type="Proteomes" id="UP001155077">
    <property type="component" value="Unassembled WGS sequence"/>
</dbReference>
<dbReference type="PANTHER" id="PTHR34406">
    <property type="entry name" value="PROTEIN YCEI"/>
    <property type="match status" value="1"/>
</dbReference>
<accession>A0ABT0Z3P8</accession>
<feature type="domain" description="Lipid/polyisoprenoid-binding YceI-like" evidence="2">
    <location>
        <begin position="22"/>
        <end position="187"/>
    </location>
</feature>
<reference evidence="3" key="1">
    <citation type="submission" date="2022-06" db="EMBL/GenBank/DDBJ databases">
        <title>Gramella sediminis sp. nov., isolated from deep-sea sediment of the Indian Ocean.</title>
        <authorList>
            <person name="Yang L."/>
        </authorList>
    </citation>
    <scope>NUCLEOTIDE SEQUENCE</scope>
    <source>
        <strain evidence="3">HMD3159</strain>
    </source>
</reference>
<proteinExistence type="predicted"/>
<evidence type="ECO:0000313" key="4">
    <source>
        <dbReference type="Proteomes" id="UP001155077"/>
    </source>
</evidence>
<dbReference type="InterPro" id="IPR036761">
    <property type="entry name" value="TTHA0802/YceI-like_sf"/>
</dbReference>